<feature type="transmembrane region" description="Helical" evidence="2">
    <location>
        <begin position="87"/>
        <end position="105"/>
    </location>
</feature>
<keyword evidence="2" id="KW-1133">Transmembrane helix</keyword>
<comment type="caution">
    <text evidence="3">The sequence shown here is derived from an EMBL/GenBank/DDBJ whole genome shotgun (WGS) entry which is preliminary data.</text>
</comment>
<feature type="transmembrane region" description="Helical" evidence="2">
    <location>
        <begin position="59"/>
        <end position="81"/>
    </location>
</feature>
<gene>
    <name evidence="3" type="ORF">AB0I48_15875</name>
</gene>
<keyword evidence="4" id="KW-1185">Reference proteome</keyword>
<evidence type="ECO:0000256" key="2">
    <source>
        <dbReference type="SAM" id="Phobius"/>
    </source>
</evidence>
<evidence type="ECO:0000313" key="4">
    <source>
        <dbReference type="Proteomes" id="UP001551695"/>
    </source>
</evidence>
<name>A0ABV3FUQ3_9NOCA</name>
<keyword evidence="2" id="KW-0472">Membrane</keyword>
<feature type="region of interest" description="Disordered" evidence="1">
    <location>
        <begin position="1"/>
        <end position="50"/>
    </location>
</feature>
<dbReference type="EMBL" id="JBFAKC010000006">
    <property type="protein sequence ID" value="MEV0709038.1"/>
    <property type="molecule type" value="Genomic_DNA"/>
</dbReference>
<evidence type="ECO:0000313" key="3">
    <source>
        <dbReference type="EMBL" id="MEV0709038.1"/>
    </source>
</evidence>
<proteinExistence type="predicted"/>
<evidence type="ECO:0000256" key="1">
    <source>
        <dbReference type="SAM" id="MobiDB-lite"/>
    </source>
</evidence>
<organism evidence="3 4">
    <name type="scientific">Nocardia aurea</name>
    <dbReference type="NCBI Taxonomy" id="2144174"/>
    <lineage>
        <taxon>Bacteria</taxon>
        <taxon>Bacillati</taxon>
        <taxon>Actinomycetota</taxon>
        <taxon>Actinomycetes</taxon>
        <taxon>Mycobacteriales</taxon>
        <taxon>Nocardiaceae</taxon>
        <taxon>Nocardia</taxon>
    </lineage>
</organism>
<dbReference type="Proteomes" id="UP001551695">
    <property type="component" value="Unassembled WGS sequence"/>
</dbReference>
<accession>A0ABV3FUQ3</accession>
<evidence type="ECO:0008006" key="5">
    <source>
        <dbReference type="Google" id="ProtNLM"/>
    </source>
</evidence>
<protein>
    <recommendedName>
        <fullName evidence="5">DUF3040 domain-containing protein</fullName>
    </recommendedName>
</protein>
<keyword evidence="2" id="KW-0812">Transmembrane</keyword>
<reference evidence="3 4" key="1">
    <citation type="submission" date="2024-06" db="EMBL/GenBank/DDBJ databases">
        <title>The Natural Products Discovery Center: Release of the First 8490 Sequenced Strains for Exploring Actinobacteria Biosynthetic Diversity.</title>
        <authorList>
            <person name="Kalkreuter E."/>
            <person name="Kautsar S.A."/>
            <person name="Yang D."/>
            <person name="Bader C.D."/>
            <person name="Teijaro C.N."/>
            <person name="Fluegel L."/>
            <person name="Davis C.M."/>
            <person name="Simpson J.R."/>
            <person name="Lauterbach L."/>
            <person name="Steele A.D."/>
            <person name="Gui C."/>
            <person name="Meng S."/>
            <person name="Li G."/>
            <person name="Viehrig K."/>
            <person name="Ye F."/>
            <person name="Su P."/>
            <person name="Kiefer A.F."/>
            <person name="Nichols A."/>
            <person name="Cepeda A.J."/>
            <person name="Yan W."/>
            <person name="Fan B."/>
            <person name="Jiang Y."/>
            <person name="Adhikari A."/>
            <person name="Zheng C.-J."/>
            <person name="Schuster L."/>
            <person name="Cowan T.M."/>
            <person name="Smanski M.J."/>
            <person name="Chevrette M.G."/>
            <person name="De Carvalho L.P.S."/>
            <person name="Shen B."/>
        </authorList>
    </citation>
    <scope>NUCLEOTIDE SEQUENCE [LARGE SCALE GENOMIC DNA]</scope>
    <source>
        <strain evidence="3 4">NPDC050403</strain>
    </source>
</reference>
<dbReference type="RefSeq" id="WP_357784707.1">
    <property type="nucleotide sequence ID" value="NZ_JBFAKC010000006.1"/>
</dbReference>
<sequence>MGAYSTTPLRSAPEVDEAQAPASERHDESEHSDSAHGDSVQGDPAHGDSAQPVRAVPRILFRIFGWVFFVAGLVGAVLGIAGLHVEITVAGLILACTSGLVLLKLRADEGKPGD</sequence>
<feature type="compositionally biased region" description="Basic and acidic residues" evidence="1">
    <location>
        <begin position="23"/>
        <end position="36"/>
    </location>
</feature>